<evidence type="ECO:0000313" key="13">
    <source>
        <dbReference type="Proteomes" id="UP000245956"/>
    </source>
</evidence>
<evidence type="ECO:0000259" key="11">
    <source>
        <dbReference type="PROSITE" id="PS51751"/>
    </source>
</evidence>
<dbReference type="InterPro" id="IPR033118">
    <property type="entry name" value="EXPERA"/>
</dbReference>
<dbReference type="Gene3D" id="3.20.20.70">
    <property type="entry name" value="Aldolase class I"/>
    <property type="match status" value="1"/>
</dbReference>
<sequence length="703" mass="77370">MGDLHLDRPLTLPCGLALQNRLVKAATTEQLADCDGLPTSTQFHRLYSAWADGGWGLMLTGAVQVDQRYYGAREDLAMDTTRVSEEKTLAAYRKLAEKCKSKGTPAILQLNHPGRQSPIRAGKRSYFEKTMAPSSVAMDFGSSLTQRTLASLIFGTPREMTVQDIEDVVQRFASAARLASQAGFDGVQIHAAHGYLLAQFLSAKTNLRTDKYGGGAAQRATLVVDIIHAVRAVVPPNFCIGVKLNSVDHQAAVDPASSSELQDVLEQAKAIAAAGVDFMEVSGGSYENPVFVGDGPQVHEKSEKTLAREAFFLEFAKAIRKALPTTVLMVTGGFRTRRGMEAAIAEGSCDLVGLARPAILRPSLPNATILNRDVSDDEARVATKHIAIPWIVKYLGVKALGAGVESVMFPDTHFVYLHVGLHPVTFKPEGVIQPCATSSDPKSFLHPINTITRVEYKVQKAQCCFWSVRSVLEFAAIGAGTTERERPGVPAAPCQSPSAEAPFAMSSKYRRDWAYLGIISIQLLGMIFLDLVAFYPKFLYARSSAPLHFLIAIRRLYIRKTGDPFFSVTPTAAPHSPWLQAFLWVELFVQFPLAVYLVWRLSSSRWRRTSVFVELAALVFSCLTFMGSVACCAELWSMSFIKLSAKKKSSLFWFTYLPFAIIREDPPSLVALSDKSTAIIAVDMYTRILLRFQRQEAHKAKAW</sequence>
<keyword evidence="6 9" id="KW-1133">Transmembrane helix</keyword>
<dbReference type="InterPro" id="IPR001155">
    <property type="entry name" value="OxRdtase_FMN_N"/>
</dbReference>
<dbReference type="PANTHER" id="PTHR43656">
    <property type="entry name" value="BINDING OXIDOREDUCTASE, PUTATIVE (AFU_ORTHOLOGUE AFUA_2G08260)-RELATED"/>
    <property type="match status" value="1"/>
</dbReference>
<evidence type="ECO:0000256" key="6">
    <source>
        <dbReference type="ARBA" id="ARBA00022989"/>
    </source>
</evidence>
<evidence type="ECO:0000256" key="10">
    <source>
        <dbReference type="SAM" id="Phobius"/>
    </source>
</evidence>
<organism evidence="12 13">
    <name type="scientific">Purpureocillium lilacinum</name>
    <name type="common">Paecilomyces lilacinus</name>
    <dbReference type="NCBI Taxonomy" id="33203"/>
    <lineage>
        <taxon>Eukaryota</taxon>
        <taxon>Fungi</taxon>
        <taxon>Dikarya</taxon>
        <taxon>Ascomycota</taxon>
        <taxon>Pezizomycotina</taxon>
        <taxon>Sordariomycetes</taxon>
        <taxon>Hypocreomycetidae</taxon>
        <taxon>Hypocreales</taxon>
        <taxon>Ophiocordycipitaceae</taxon>
        <taxon>Purpureocillium</taxon>
    </lineage>
</organism>
<dbReference type="Pfam" id="PF05241">
    <property type="entry name" value="EBP"/>
    <property type="match status" value="1"/>
</dbReference>
<dbReference type="Pfam" id="PF00724">
    <property type="entry name" value="Oxidored_FMN"/>
    <property type="match status" value="1"/>
</dbReference>
<evidence type="ECO:0000256" key="9">
    <source>
        <dbReference type="PROSITE-ProRule" id="PRU01087"/>
    </source>
</evidence>
<comment type="subcellular location">
    <subcellularLocation>
        <location evidence="1">Membrane</location>
        <topology evidence="1">Multi-pass membrane protein</topology>
    </subcellularLocation>
</comment>
<evidence type="ECO:0000256" key="4">
    <source>
        <dbReference type="ARBA" id="ARBA00022643"/>
    </source>
</evidence>
<comment type="caution">
    <text evidence="12">The sequence shown here is derived from an EMBL/GenBank/DDBJ whole genome shotgun (WGS) entry which is preliminary data.</text>
</comment>
<feature type="transmembrane region" description="Helical" evidence="10">
    <location>
        <begin position="513"/>
        <end position="532"/>
    </location>
</feature>
<dbReference type="InterPro" id="IPR013785">
    <property type="entry name" value="Aldolase_TIM"/>
</dbReference>
<dbReference type="GO" id="GO:0010181">
    <property type="term" value="F:FMN binding"/>
    <property type="evidence" value="ECO:0007669"/>
    <property type="project" value="InterPro"/>
</dbReference>
<dbReference type="PANTHER" id="PTHR43656:SF2">
    <property type="entry name" value="BINDING OXIDOREDUCTASE, PUTATIVE (AFU_ORTHOLOGUE AFUA_2G08260)-RELATED"/>
    <property type="match status" value="1"/>
</dbReference>
<evidence type="ECO:0000313" key="12">
    <source>
        <dbReference type="EMBL" id="PWI71420.1"/>
    </source>
</evidence>
<comment type="similarity">
    <text evidence="2">Belongs to the NADH:flavin oxidoreductase/NADH oxidase family.</text>
</comment>
<keyword evidence="8 9" id="KW-0472">Membrane</keyword>
<dbReference type="EMBL" id="LCWV01000007">
    <property type="protein sequence ID" value="PWI71420.1"/>
    <property type="molecule type" value="Genomic_DNA"/>
</dbReference>
<evidence type="ECO:0000256" key="7">
    <source>
        <dbReference type="ARBA" id="ARBA00023002"/>
    </source>
</evidence>
<keyword evidence="5 9" id="KW-0812">Transmembrane</keyword>
<dbReference type="InterPro" id="IPR051799">
    <property type="entry name" value="NADH_flavin_oxidoreductase"/>
</dbReference>
<feature type="transmembrane region" description="Helical" evidence="10">
    <location>
        <begin position="611"/>
        <end position="636"/>
    </location>
</feature>
<name>A0A2U3EA94_PURLI</name>
<dbReference type="GO" id="GO:0016020">
    <property type="term" value="C:membrane"/>
    <property type="evidence" value="ECO:0007669"/>
    <property type="project" value="UniProtKB-SubCell"/>
</dbReference>
<protein>
    <recommendedName>
        <fullName evidence="11">EXPERA domain-containing protein</fullName>
    </recommendedName>
</protein>
<evidence type="ECO:0000256" key="3">
    <source>
        <dbReference type="ARBA" id="ARBA00022630"/>
    </source>
</evidence>
<feature type="domain" description="EXPERA" evidence="11">
    <location>
        <begin position="511"/>
        <end position="667"/>
    </location>
</feature>
<keyword evidence="3" id="KW-0285">Flavoprotein</keyword>
<gene>
    <name evidence="12" type="ORF">PCL_11514</name>
</gene>
<evidence type="ECO:0000256" key="5">
    <source>
        <dbReference type="ARBA" id="ARBA00022692"/>
    </source>
</evidence>
<proteinExistence type="inferred from homology"/>
<reference evidence="12 13" key="1">
    <citation type="journal article" date="2016" name="Front. Microbiol.">
        <title>Genome and transcriptome sequences reveal the specific parasitism of the nematophagous Purpureocillium lilacinum 36-1.</title>
        <authorList>
            <person name="Xie J."/>
            <person name="Li S."/>
            <person name="Mo C."/>
            <person name="Xiao X."/>
            <person name="Peng D."/>
            <person name="Wang G."/>
            <person name="Xiao Y."/>
        </authorList>
    </citation>
    <scope>NUCLEOTIDE SEQUENCE [LARGE SCALE GENOMIC DNA]</scope>
    <source>
        <strain evidence="12 13">36-1</strain>
    </source>
</reference>
<evidence type="ECO:0000256" key="8">
    <source>
        <dbReference type="ARBA" id="ARBA00023136"/>
    </source>
</evidence>
<dbReference type="GO" id="GO:0016491">
    <property type="term" value="F:oxidoreductase activity"/>
    <property type="evidence" value="ECO:0007669"/>
    <property type="project" value="UniProtKB-KW"/>
</dbReference>
<dbReference type="Proteomes" id="UP000245956">
    <property type="component" value="Unassembled WGS sequence"/>
</dbReference>
<dbReference type="PROSITE" id="PS51751">
    <property type="entry name" value="EXPERA"/>
    <property type="match status" value="1"/>
</dbReference>
<dbReference type="AlphaFoldDB" id="A0A2U3EA94"/>
<keyword evidence="4" id="KW-0288">FMN</keyword>
<keyword evidence="7" id="KW-0560">Oxidoreductase</keyword>
<dbReference type="SUPFAM" id="SSF51395">
    <property type="entry name" value="FMN-linked oxidoreductases"/>
    <property type="match status" value="1"/>
</dbReference>
<dbReference type="CDD" id="cd04733">
    <property type="entry name" value="OYE_like_2_FMN"/>
    <property type="match status" value="1"/>
</dbReference>
<evidence type="ECO:0000256" key="1">
    <source>
        <dbReference type="ARBA" id="ARBA00004141"/>
    </source>
</evidence>
<evidence type="ECO:0000256" key="2">
    <source>
        <dbReference type="ARBA" id="ARBA00005979"/>
    </source>
</evidence>
<accession>A0A2U3EA94</accession>